<dbReference type="Proteomes" id="UP000320772">
    <property type="component" value="Unassembled WGS sequence"/>
</dbReference>
<sequence length="314" mass="34226">MKVFLAGASGALGRPLISRLRNAGHEVWGLAHRPDSLETIEKLGAHPVTGNALDRANIFGLIKQIRPDVVIDQLTSLPSSPFDLPQRLPADCRLRLEGGGNLFEAARTFQVQRYVQQLSGFYLDGGDGLATEASPLKINAPGTIGASARMYALLEQRVSSTQEMEGIGLRYGFFYGPGTWYWPDGAFSRHLLRGDVSLIGRGSSTFSFIHVDDAAQATVAALTAPAGIYNVIDNQPTKMSDWLPAYADWIGASAPPCLDKRKALHLLGEESVYFQNSLTGACNRKALQSLNLRPRQLPWLSILNETPSTCLSRF</sequence>
<dbReference type="PANTHER" id="PTHR48079:SF6">
    <property type="entry name" value="NAD(P)-BINDING DOMAIN-CONTAINING PROTEIN-RELATED"/>
    <property type="match status" value="1"/>
</dbReference>
<dbReference type="Pfam" id="PF01370">
    <property type="entry name" value="Epimerase"/>
    <property type="match status" value="1"/>
</dbReference>
<dbReference type="Gene3D" id="3.40.50.720">
    <property type="entry name" value="NAD(P)-binding Rossmann-like Domain"/>
    <property type="match status" value="1"/>
</dbReference>
<comment type="caution">
    <text evidence="2">The sequence shown here is derived from an EMBL/GenBank/DDBJ whole genome shotgun (WGS) entry which is preliminary data.</text>
</comment>
<dbReference type="RefSeq" id="WP_062508149.1">
    <property type="nucleotide sequence ID" value="NZ_BAQZ01000035.1"/>
</dbReference>
<dbReference type="AlphaFoldDB" id="A0A4Y3M836"/>
<dbReference type="EMBL" id="BJLY01000002">
    <property type="protein sequence ID" value="GEB03441.1"/>
    <property type="molecule type" value="Genomic_DNA"/>
</dbReference>
<dbReference type="PANTHER" id="PTHR48079">
    <property type="entry name" value="PROTEIN YEEZ"/>
    <property type="match status" value="1"/>
</dbReference>
<evidence type="ECO:0000259" key="1">
    <source>
        <dbReference type="Pfam" id="PF01370"/>
    </source>
</evidence>
<dbReference type="InterPro" id="IPR051783">
    <property type="entry name" value="NAD(P)-dependent_oxidoreduct"/>
</dbReference>
<dbReference type="GO" id="GO:0004029">
    <property type="term" value="F:aldehyde dehydrogenase (NAD+) activity"/>
    <property type="evidence" value="ECO:0007669"/>
    <property type="project" value="TreeGrafter"/>
</dbReference>
<reference evidence="2 3" key="1">
    <citation type="submission" date="2019-06" db="EMBL/GenBank/DDBJ databases">
        <title>Whole genome shotgun sequence of Gluconobacter roseus NBRC 3990.</title>
        <authorList>
            <person name="Hosoyama A."/>
            <person name="Uohara A."/>
            <person name="Ohji S."/>
            <person name="Ichikawa N."/>
        </authorList>
    </citation>
    <scope>NUCLEOTIDE SEQUENCE [LARGE SCALE GENOMIC DNA]</scope>
    <source>
        <strain evidence="2 3">NBRC 3990</strain>
    </source>
</reference>
<dbReference type="STRING" id="586239.AD943_03710"/>
<name>A0A4Y3M836_9PROT</name>
<dbReference type="GO" id="GO:0005737">
    <property type="term" value="C:cytoplasm"/>
    <property type="evidence" value="ECO:0007669"/>
    <property type="project" value="TreeGrafter"/>
</dbReference>
<dbReference type="SUPFAM" id="SSF51735">
    <property type="entry name" value="NAD(P)-binding Rossmann-fold domains"/>
    <property type="match status" value="1"/>
</dbReference>
<protein>
    <submittedName>
        <fullName evidence="2">dTDP-glucose 4,6-dehydratase</fullName>
    </submittedName>
</protein>
<dbReference type="InterPro" id="IPR036291">
    <property type="entry name" value="NAD(P)-bd_dom_sf"/>
</dbReference>
<proteinExistence type="predicted"/>
<keyword evidence="3" id="KW-1185">Reference proteome</keyword>
<dbReference type="InterPro" id="IPR001509">
    <property type="entry name" value="Epimerase_deHydtase"/>
</dbReference>
<feature type="domain" description="NAD-dependent epimerase/dehydratase" evidence="1">
    <location>
        <begin position="3"/>
        <end position="231"/>
    </location>
</feature>
<organism evidence="2 3">
    <name type="scientific">Gluconobacter roseus NBRC 3990</name>
    <dbReference type="NCBI Taxonomy" id="1307950"/>
    <lineage>
        <taxon>Bacteria</taxon>
        <taxon>Pseudomonadati</taxon>
        <taxon>Pseudomonadota</taxon>
        <taxon>Alphaproteobacteria</taxon>
        <taxon>Acetobacterales</taxon>
        <taxon>Acetobacteraceae</taxon>
        <taxon>Gluconobacter</taxon>
    </lineage>
</organism>
<gene>
    <name evidence="2" type="ORF">GRO01_10170</name>
</gene>
<evidence type="ECO:0000313" key="2">
    <source>
        <dbReference type="EMBL" id="GEB03441.1"/>
    </source>
</evidence>
<accession>A0A4Y3M836</accession>
<evidence type="ECO:0000313" key="3">
    <source>
        <dbReference type="Proteomes" id="UP000320772"/>
    </source>
</evidence>